<feature type="signal peptide" evidence="1">
    <location>
        <begin position="1"/>
        <end position="32"/>
    </location>
</feature>
<dbReference type="AlphaFoldDB" id="A0A318LYZ9"/>
<proteinExistence type="predicted"/>
<dbReference type="RefSeq" id="WP_110334854.1">
    <property type="nucleotide sequence ID" value="NZ_JBHVKT010000019.1"/>
</dbReference>
<gene>
    <name evidence="2" type="ORF">BA062_05145</name>
</gene>
<comment type="caution">
    <text evidence="2">The sequence shown here is derived from an EMBL/GenBank/DDBJ whole genome shotgun (WGS) entry which is preliminary data.</text>
</comment>
<evidence type="ECO:0008006" key="4">
    <source>
        <dbReference type="Google" id="ProtNLM"/>
    </source>
</evidence>
<dbReference type="EMBL" id="MASU01000002">
    <property type="protein sequence ID" value="PXY37988.1"/>
    <property type="molecule type" value="Genomic_DNA"/>
</dbReference>
<dbReference type="Proteomes" id="UP000247892">
    <property type="component" value="Unassembled WGS sequence"/>
</dbReference>
<accession>A0A318LYZ9</accession>
<reference evidence="2 3" key="1">
    <citation type="submission" date="2016-07" db="EMBL/GenBank/DDBJ databases">
        <title>Draft genome sequence of Prauserella sp. YIM 121212, isolated from alkaline soil.</title>
        <authorList>
            <person name="Ruckert C."/>
            <person name="Albersmeier A."/>
            <person name="Jiang C.-L."/>
            <person name="Jiang Y."/>
            <person name="Kalinowski J."/>
            <person name="Schneider O."/>
            <person name="Winkler A."/>
            <person name="Zotchev S.B."/>
        </authorList>
    </citation>
    <scope>NUCLEOTIDE SEQUENCE [LARGE SCALE GENOMIC DNA]</scope>
    <source>
        <strain evidence="2 3">YIM 121212</strain>
    </source>
</reference>
<dbReference type="OrthoDB" id="3597808at2"/>
<evidence type="ECO:0000256" key="1">
    <source>
        <dbReference type="SAM" id="SignalP"/>
    </source>
</evidence>
<organism evidence="2 3">
    <name type="scientific">Prauserella flavalba</name>
    <dbReference type="NCBI Taxonomy" id="1477506"/>
    <lineage>
        <taxon>Bacteria</taxon>
        <taxon>Bacillati</taxon>
        <taxon>Actinomycetota</taxon>
        <taxon>Actinomycetes</taxon>
        <taxon>Pseudonocardiales</taxon>
        <taxon>Pseudonocardiaceae</taxon>
        <taxon>Prauserella</taxon>
    </lineage>
</organism>
<protein>
    <recommendedName>
        <fullName evidence="4">Lipoprotein</fullName>
    </recommendedName>
</protein>
<sequence length="304" mass="33110">MTQCLRPSKRRRLRTLAALGAVLALTTSCVGGGRSGTPIPDGDAAAEYVSAKFAATLERLDDDLAGNEPRQSTHRSYTRIGDKKADATITAIQVGSPPSRFYKNHSNRDSADYRDYYRPAGSDVEYAILGPVYESLAPTAWVSLPYEDVGYDICFWGGYAVVCRMLSTVQSSLENGHAAKQAKSLQDGSVELTAEVTLRDILEERVVILPDWALQQISEEARDGVVETRIALDPQGGLKEIEMNGLITAGGTEIEIKEHYQVLEPPTEESLPKIPPPDQITALKTDAEVDDFYDRMGQITSAGG</sequence>
<dbReference type="PROSITE" id="PS51257">
    <property type="entry name" value="PROKAR_LIPOPROTEIN"/>
    <property type="match status" value="1"/>
</dbReference>
<name>A0A318LYZ9_9PSEU</name>
<feature type="chain" id="PRO_5038917522" description="Lipoprotein" evidence="1">
    <location>
        <begin position="33"/>
        <end position="304"/>
    </location>
</feature>
<keyword evidence="3" id="KW-1185">Reference proteome</keyword>
<keyword evidence="1" id="KW-0732">Signal</keyword>
<evidence type="ECO:0000313" key="2">
    <source>
        <dbReference type="EMBL" id="PXY37988.1"/>
    </source>
</evidence>
<evidence type="ECO:0000313" key="3">
    <source>
        <dbReference type="Proteomes" id="UP000247892"/>
    </source>
</evidence>